<reference evidence="2" key="4">
    <citation type="submission" date="2025-09" db="UniProtKB">
        <authorList>
            <consortium name="Ensembl"/>
        </authorList>
    </citation>
    <scope>IDENTIFICATION</scope>
</reference>
<evidence type="ECO:0000313" key="2">
    <source>
        <dbReference type="Ensembl" id="ENSCINP00000036270.1"/>
    </source>
</evidence>
<dbReference type="RefSeq" id="XP_002131303.1">
    <property type="nucleotide sequence ID" value="XM_002131267.4"/>
</dbReference>
<dbReference type="GeneID" id="100187459"/>
<accession>A0A1W2WHL9</accession>
<dbReference type="EMBL" id="EAAA01002013">
    <property type="status" value="NOT_ANNOTATED_CDS"/>
    <property type="molecule type" value="Genomic_DNA"/>
</dbReference>
<dbReference type="AlphaFoldDB" id="H2Y2Y5"/>
<accession>H2Y2Y5</accession>
<feature type="chain" id="PRO_5014093561" evidence="1">
    <location>
        <begin position="21"/>
        <end position="204"/>
    </location>
</feature>
<keyword evidence="1" id="KW-0732">Signal</keyword>
<gene>
    <name evidence="2" type="primary">LOC100187459</name>
</gene>
<dbReference type="KEGG" id="cin:100187459"/>
<organism evidence="2 3">
    <name type="scientific">Ciona intestinalis</name>
    <name type="common">Transparent sea squirt</name>
    <name type="synonym">Ascidia intestinalis</name>
    <dbReference type="NCBI Taxonomy" id="7719"/>
    <lineage>
        <taxon>Eukaryota</taxon>
        <taxon>Metazoa</taxon>
        <taxon>Chordata</taxon>
        <taxon>Tunicata</taxon>
        <taxon>Ascidiacea</taxon>
        <taxon>Phlebobranchia</taxon>
        <taxon>Cionidae</taxon>
        <taxon>Ciona</taxon>
    </lineage>
</organism>
<proteinExistence type="predicted"/>
<protein>
    <submittedName>
        <fullName evidence="2">Uncharacterized LOC100187459</fullName>
    </submittedName>
</protein>
<evidence type="ECO:0000256" key="1">
    <source>
        <dbReference type="SAM" id="SignalP"/>
    </source>
</evidence>
<dbReference type="Ensembl" id="ENSCINT00000032196.1">
    <property type="protein sequence ID" value="ENSCINP00000036270.1"/>
    <property type="gene ID" value="ENSCING00000020771.1"/>
</dbReference>
<reference evidence="3" key="1">
    <citation type="journal article" date="2002" name="Science">
        <title>The draft genome of Ciona intestinalis: insights into chordate and vertebrate origins.</title>
        <authorList>
            <person name="Dehal P."/>
            <person name="Satou Y."/>
            <person name="Campbell R.K."/>
            <person name="Chapman J."/>
            <person name="Degnan B."/>
            <person name="De Tomaso A."/>
            <person name="Davidson B."/>
            <person name="Di Gregorio A."/>
            <person name="Gelpke M."/>
            <person name="Goodstein D.M."/>
            <person name="Harafuji N."/>
            <person name="Hastings K.E."/>
            <person name="Ho I."/>
            <person name="Hotta K."/>
            <person name="Huang W."/>
            <person name="Kawashima T."/>
            <person name="Lemaire P."/>
            <person name="Martinez D."/>
            <person name="Meinertzhagen I.A."/>
            <person name="Necula S."/>
            <person name="Nonaka M."/>
            <person name="Putnam N."/>
            <person name="Rash S."/>
            <person name="Saiga H."/>
            <person name="Satake M."/>
            <person name="Terry A."/>
            <person name="Yamada L."/>
            <person name="Wang H.G."/>
            <person name="Awazu S."/>
            <person name="Azumi K."/>
            <person name="Boore J."/>
            <person name="Branno M."/>
            <person name="Chin-Bow S."/>
            <person name="DeSantis R."/>
            <person name="Doyle S."/>
            <person name="Francino P."/>
            <person name="Keys D.N."/>
            <person name="Haga S."/>
            <person name="Hayashi H."/>
            <person name="Hino K."/>
            <person name="Imai K.S."/>
            <person name="Inaba K."/>
            <person name="Kano S."/>
            <person name="Kobayashi K."/>
            <person name="Kobayashi M."/>
            <person name="Lee B.I."/>
            <person name="Makabe K.W."/>
            <person name="Manohar C."/>
            <person name="Matassi G."/>
            <person name="Medina M."/>
            <person name="Mochizuki Y."/>
            <person name="Mount S."/>
            <person name="Morishita T."/>
            <person name="Miura S."/>
            <person name="Nakayama A."/>
            <person name="Nishizaka S."/>
            <person name="Nomoto H."/>
            <person name="Ohta F."/>
            <person name="Oishi K."/>
            <person name="Rigoutsos I."/>
            <person name="Sano M."/>
            <person name="Sasaki A."/>
            <person name="Sasakura Y."/>
            <person name="Shoguchi E."/>
            <person name="Shin-i T."/>
            <person name="Spagnuolo A."/>
            <person name="Stainier D."/>
            <person name="Suzuki M.M."/>
            <person name="Tassy O."/>
            <person name="Takatori N."/>
            <person name="Tokuoka M."/>
            <person name="Yagi K."/>
            <person name="Yoshizaki F."/>
            <person name="Wada S."/>
            <person name="Zhang C."/>
            <person name="Hyatt P.D."/>
            <person name="Larimer F."/>
            <person name="Detter C."/>
            <person name="Doggett N."/>
            <person name="Glavina T."/>
            <person name="Hawkins T."/>
            <person name="Richardson P."/>
            <person name="Lucas S."/>
            <person name="Kohara Y."/>
            <person name="Levine M."/>
            <person name="Satoh N."/>
            <person name="Rokhsar D.S."/>
        </authorList>
    </citation>
    <scope>NUCLEOTIDE SEQUENCE [LARGE SCALE GENOMIC DNA]</scope>
</reference>
<reference evidence="2" key="2">
    <citation type="journal article" date="2008" name="Genome Biol.">
        <title>Improved genome assembly and evidence-based global gene model set for the chordate Ciona intestinalis: new insight into intron and operon populations.</title>
        <authorList>
            <person name="Satou Y."/>
            <person name="Mineta K."/>
            <person name="Ogasawara M."/>
            <person name="Sasakura Y."/>
            <person name="Shoguchi E."/>
            <person name="Ueno K."/>
            <person name="Yamada L."/>
            <person name="Matsumoto J."/>
            <person name="Wasserscheid J."/>
            <person name="Dewar K."/>
            <person name="Wiley G.B."/>
            <person name="Macmil S.L."/>
            <person name="Roe B.A."/>
            <person name="Zeller R.W."/>
            <person name="Hastings K.E."/>
            <person name="Lemaire P."/>
            <person name="Lindquist E."/>
            <person name="Endo T."/>
            <person name="Hotta K."/>
            <person name="Inaba K."/>
        </authorList>
    </citation>
    <scope>NUCLEOTIDE SEQUENCE [LARGE SCALE GENOMIC DNA]</scope>
    <source>
        <strain evidence="2">wild type</strain>
    </source>
</reference>
<keyword evidence="3" id="KW-1185">Reference proteome</keyword>
<feature type="signal peptide" evidence="1">
    <location>
        <begin position="1"/>
        <end position="20"/>
    </location>
</feature>
<sequence>MFKEQIAMLIVMLSMRYTVGQTSIWRFNNNNNNDYNVTRLNLWQRFIPEQLAVPLNRIRCRSPFFRHLRTCSMLNNPLQARSLSRITKPYLCQTRDRWTTNNIPAHSIGKRSINLCTGGVSKRVITLAQEAARPSVTRELIHDPTEHLYQTMLVEHCEPNFGPVSGLYCRMHKIAFKAAVWSEDPNSDAIEVLDVTTNAYCALA</sequence>
<dbReference type="Proteomes" id="UP000008144">
    <property type="component" value="Chromosome 4"/>
</dbReference>
<reference evidence="2" key="3">
    <citation type="submission" date="2025-08" db="UniProtKB">
        <authorList>
            <consortium name="Ensembl"/>
        </authorList>
    </citation>
    <scope>IDENTIFICATION</scope>
</reference>
<evidence type="ECO:0000313" key="3">
    <source>
        <dbReference type="Proteomes" id="UP000008144"/>
    </source>
</evidence>
<dbReference type="HOGENOM" id="CLU_1342848_0_0_1"/>
<name>H2Y2Y5_CIOIN</name>
<dbReference type="InParanoid" id="H2Y2Y5"/>